<gene>
    <name evidence="6" type="ORF">GCM10009117_24350</name>
</gene>
<evidence type="ECO:0000259" key="5">
    <source>
        <dbReference type="PROSITE" id="PS51178"/>
    </source>
</evidence>
<dbReference type="CDD" id="cd06575">
    <property type="entry name" value="PASTA_Pbp2x-like_2"/>
    <property type="match status" value="1"/>
</dbReference>
<dbReference type="Gene3D" id="3.30.10.20">
    <property type="match status" value="1"/>
</dbReference>
<protein>
    <submittedName>
        <fullName evidence="6">Penicillin-binding protein</fullName>
    </submittedName>
</protein>
<comment type="subcellular location">
    <subcellularLocation>
        <location evidence="1">Membrane</location>
    </subcellularLocation>
</comment>
<dbReference type="InterPro" id="IPR001460">
    <property type="entry name" value="PCN-bd_Tpept"/>
</dbReference>
<evidence type="ECO:0000256" key="4">
    <source>
        <dbReference type="SAM" id="Phobius"/>
    </source>
</evidence>
<proteinExistence type="predicted"/>
<comment type="caution">
    <text evidence="6">The sequence shown here is derived from an EMBL/GenBank/DDBJ whole genome shotgun (WGS) entry which is preliminary data.</text>
</comment>
<dbReference type="SUPFAM" id="SSF56519">
    <property type="entry name" value="Penicillin binding protein dimerisation domain"/>
    <property type="match status" value="1"/>
</dbReference>
<evidence type="ECO:0000256" key="3">
    <source>
        <dbReference type="ARBA" id="ARBA00023136"/>
    </source>
</evidence>
<sequence>MDNEKNILSKLYFIAGCMFIFAVLISLKLLNIQFIEGAKYKKLAQKTVYKDFTIPANRGNLYDANGNLLATSVSKYDIRFDAVTVSQKNFEENVVSLSKELSAMLGRPSSYYTKMLRSARINKNRYLLVAKGLGYSEYIKIKTFPMFNLGAYKGGFITEQRTVREHPLGKVAQRTVGYDTKGKTQVGLEGAFSQYLRGEDGHRKKQRIAKGQWKPISDANEMEPRDGLDVMTTIDVKIQDIAHHALLAQLEKYEADHGTAIVMETATGEIKAMSNLGRGASGFYFEKRNYAVWESHEPGSTFKLMALVAALEDKVVDTSTVYDTEGGKIKYFDRIVRDSKKGGYGEISVGRAFEVSSNTVFSKFIYENYKNNPKKFINRLVNMGLDEKLGLEIVGEGNPKIPHPSDKDWYGTTLPWMSFGYGVSMTPLQTLAFYNAIANDGKMVKPKFIKEIRAWDKSVKTFDKEVINPSICSQSTVDKVKVLLENTVKRGTADNIYTPSFSMAGKTGTCLIDYGTKGDRPSYISSFAGYFPADTPKYSCIVVIHKPNNDVGYYGNTVAAPVFKRIAQKIYTDTPVTDELESVEPVLKKEAKSYEAYYTKAQKYKTIMPDVKGLPVMDAVALLENIGIRVVVNGQGVVKSQSIDKGEKIQKNQEVTLSVG</sequence>
<dbReference type="Pfam" id="PF03717">
    <property type="entry name" value="PBP_dimer"/>
    <property type="match status" value="1"/>
</dbReference>
<evidence type="ECO:0000313" key="6">
    <source>
        <dbReference type="EMBL" id="GAA0873288.1"/>
    </source>
</evidence>
<organism evidence="6 7">
    <name type="scientific">Gangjinia marincola</name>
    <dbReference type="NCBI Taxonomy" id="578463"/>
    <lineage>
        <taxon>Bacteria</taxon>
        <taxon>Pseudomonadati</taxon>
        <taxon>Bacteroidota</taxon>
        <taxon>Flavobacteriia</taxon>
        <taxon>Flavobacteriales</taxon>
        <taxon>Flavobacteriaceae</taxon>
        <taxon>Gangjinia</taxon>
    </lineage>
</organism>
<dbReference type="Gene3D" id="3.90.1310.10">
    <property type="entry name" value="Penicillin-binding protein 2a (Domain 2)"/>
    <property type="match status" value="1"/>
</dbReference>
<dbReference type="InterPro" id="IPR050515">
    <property type="entry name" value="Beta-lactam/transpept"/>
</dbReference>
<dbReference type="PANTHER" id="PTHR30627">
    <property type="entry name" value="PEPTIDOGLYCAN D,D-TRANSPEPTIDASE"/>
    <property type="match status" value="1"/>
</dbReference>
<dbReference type="Pfam" id="PF00905">
    <property type="entry name" value="Transpeptidase"/>
    <property type="match status" value="1"/>
</dbReference>
<evidence type="ECO:0000256" key="1">
    <source>
        <dbReference type="ARBA" id="ARBA00004370"/>
    </source>
</evidence>
<dbReference type="EMBL" id="BAAAFG010000016">
    <property type="protein sequence ID" value="GAA0873288.1"/>
    <property type="molecule type" value="Genomic_DNA"/>
</dbReference>
<dbReference type="SUPFAM" id="SSF56601">
    <property type="entry name" value="beta-lactamase/transpeptidase-like"/>
    <property type="match status" value="1"/>
</dbReference>
<dbReference type="InterPro" id="IPR005543">
    <property type="entry name" value="PASTA_dom"/>
</dbReference>
<name>A0ABN1MJL4_9FLAO</name>
<keyword evidence="2" id="KW-0121">Carboxypeptidase</keyword>
<keyword evidence="4" id="KW-1133">Transmembrane helix</keyword>
<keyword evidence="2" id="KW-0378">Hydrolase</keyword>
<dbReference type="Gene3D" id="3.30.450.330">
    <property type="match status" value="1"/>
</dbReference>
<reference evidence="6 7" key="1">
    <citation type="journal article" date="2019" name="Int. J. Syst. Evol. Microbiol.">
        <title>The Global Catalogue of Microorganisms (GCM) 10K type strain sequencing project: providing services to taxonomists for standard genome sequencing and annotation.</title>
        <authorList>
            <consortium name="The Broad Institute Genomics Platform"/>
            <consortium name="The Broad Institute Genome Sequencing Center for Infectious Disease"/>
            <person name="Wu L."/>
            <person name="Ma J."/>
        </authorList>
    </citation>
    <scope>NUCLEOTIDE SEQUENCE [LARGE SCALE GENOMIC DNA]</scope>
    <source>
        <strain evidence="6 7">JCM 16082</strain>
    </source>
</reference>
<keyword evidence="4" id="KW-0812">Transmembrane</keyword>
<dbReference type="InterPro" id="IPR036138">
    <property type="entry name" value="PBP_dimer_sf"/>
</dbReference>
<dbReference type="SMART" id="SM00740">
    <property type="entry name" value="PASTA"/>
    <property type="match status" value="1"/>
</dbReference>
<dbReference type="PROSITE" id="PS51178">
    <property type="entry name" value="PASTA"/>
    <property type="match status" value="1"/>
</dbReference>
<evidence type="ECO:0000313" key="7">
    <source>
        <dbReference type="Proteomes" id="UP001500507"/>
    </source>
</evidence>
<dbReference type="InterPro" id="IPR005311">
    <property type="entry name" value="PBP_dimer"/>
</dbReference>
<dbReference type="PANTHER" id="PTHR30627:SF1">
    <property type="entry name" value="PEPTIDOGLYCAN D,D-TRANSPEPTIDASE FTSI"/>
    <property type="match status" value="1"/>
</dbReference>
<dbReference type="RefSeq" id="WP_343768097.1">
    <property type="nucleotide sequence ID" value="NZ_BAAAFG010000016.1"/>
</dbReference>
<dbReference type="Gene3D" id="3.40.710.10">
    <property type="entry name" value="DD-peptidase/beta-lactamase superfamily"/>
    <property type="match status" value="1"/>
</dbReference>
<feature type="transmembrane region" description="Helical" evidence="4">
    <location>
        <begin position="12"/>
        <end position="30"/>
    </location>
</feature>
<feature type="domain" description="PASTA" evidence="5">
    <location>
        <begin position="602"/>
        <end position="660"/>
    </location>
</feature>
<evidence type="ECO:0000256" key="2">
    <source>
        <dbReference type="ARBA" id="ARBA00022645"/>
    </source>
</evidence>
<keyword evidence="2" id="KW-0645">Protease</keyword>
<dbReference type="SUPFAM" id="SSF54184">
    <property type="entry name" value="Penicillin-binding protein 2x (pbp-2x), c-terminal domain"/>
    <property type="match status" value="1"/>
</dbReference>
<keyword evidence="7" id="KW-1185">Reference proteome</keyword>
<dbReference type="Proteomes" id="UP001500507">
    <property type="component" value="Unassembled WGS sequence"/>
</dbReference>
<dbReference type="Pfam" id="PF03793">
    <property type="entry name" value="PASTA"/>
    <property type="match status" value="1"/>
</dbReference>
<accession>A0ABN1MJL4</accession>
<dbReference type="InterPro" id="IPR012338">
    <property type="entry name" value="Beta-lactam/transpept-like"/>
</dbReference>
<keyword evidence="3 4" id="KW-0472">Membrane</keyword>